<feature type="compositionally biased region" description="Low complexity" evidence="1">
    <location>
        <begin position="1"/>
        <end position="12"/>
    </location>
</feature>
<dbReference type="EMBL" id="JAULSV010000003">
    <property type="protein sequence ID" value="KAK0648242.1"/>
    <property type="molecule type" value="Genomic_DNA"/>
</dbReference>
<dbReference type="AlphaFoldDB" id="A0AA39Y8Y6"/>
<gene>
    <name evidence="2" type="ORF">B0T16DRAFT_491080</name>
</gene>
<sequence>MAAPQPAQGQPEQEPPKLELPGRRLGKAPEDVAKIIAGLGSAPTYYHPNRAWAVLGYTTQGKPDITTFVREVRFQWMVLSKAQTRESRTARAFILDALRTLGFRSPLWKVDTPDLYLDESFSDGQYDTLPGYTRGVFSLERDARRYLEIEPPRPSEAELQQADIQMERQWRRFHRYQGFEAQYLHFTPFSYSTIADRTRSKRRFRAIHVPRGANSLWHSISYYRGNPRPVHKGPSIFNHWAIKARIWTYFMQTLTDPRLSRWRVYNMLQHLSIQHHKEGNDFGLAPFEHQFGELSLARSLYASPSQGPAAFPPFYVLFVIADYFGVRIVVFHPIPEACGTHGRRIIQEYGKIVQYRGLNRHQKFGGFGLDFQKGQEYYPYSYAIFGTADLHSEDDGLISDIFLVTDDWENFEPAVRDCCPFGERPGFEDVDTNPRMDPERELDPDGEDKENFVPHQGYVHDSLDNMEVRLNAHYRDFWEYSRSYWPIPWNLESTNMDIEGWRNVRPHRQARFNYIPDADGHVHDNSPNELEAAGVSGLPAFRINNLMPGVVLTKDILDRFKVGLDIPGRMYTLPDFPLVDPPVDCRVWPTAQAHLMDTTEEARGPNSLFPHFPAANFLSRSKLPLTMSKEKISLTSHDYLDPNPDAATYVPQPAQPVHAQWRFGNAPMGDNPNMKKLQARGHMLLDDPFLEFGFSEPEWGVATGGQEVVHAIVRRRRGEPEEPPAGDGGDGGGGGGDDGVDDGDDGDGDGGVGPQSPVPLPGGSDGGGPADGGSGASGDGAPGGSVSGGGTAGGSAVGDGSGAASGGVDGVGSGAGGGSGNAGDGSGIVAGSGPGGGSSAPGSVQTPSTGLNPSPGDNLPLGQRTFQQLSPSPTVLRQQRLQRLQAHPPADNAYPFGPTDFELAWAIITNFASHSTTLQHSPAIVYCVGWGIGLGGERRGRSATANPVDVRECTWGLTLTTCWTKRLRRTASVSASAWKPWG</sequence>
<feature type="region of interest" description="Disordered" evidence="1">
    <location>
        <begin position="427"/>
        <end position="451"/>
    </location>
</feature>
<evidence type="ECO:0000313" key="3">
    <source>
        <dbReference type="Proteomes" id="UP001174936"/>
    </source>
</evidence>
<feature type="region of interest" description="Disordered" evidence="1">
    <location>
        <begin position="1"/>
        <end position="24"/>
    </location>
</feature>
<accession>A0AA39Y8Y6</accession>
<proteinExistence type="predicted"/>
<protein>
    <submittedName>
        <fullName evidence="2">Uncharacterized protein</fullName>
    </submittedName>
</protein>
<feature type="compositionally biased region" description="Basic and acidic residues" evidence="1">
    <location>
        <begin position="432"/>
        <end position="443"/>
    </location>
</feature>
<feature type="compositionally biased region" description="Acidic residues" evidence="1">
    <location>
        <begin position="738"/>
        <end position="748"/>
    </location>
</feature>
<feature type="region of interest" description="Disordered" evidence="1">
    <location>
        <begin position="715"/>
        <end position="802"/>
    </location>
</feature>
<organism evidence="2 3">
    <name type="scientific">Cercophora newfieldiana</name>
    <dbReference type="NCBI Taxonomy" id="92897"/>
    <lineage>
        <taxon>Eukaryota</taxon>
        <taxon>Fungi</taxon>
        <taxon>Dikarya</taxon>
        <taxon>Ascomycota</taxon>
        <taxon>Pezizomycotina</taxon>
        <taxon>Sordariomycetes</taxon>
        <taxon>Sordariomycetidae</taxon>
        <taxon>Sordariales</taxon>
        <taxon>Lasiosphaeriaceae</taxon>
        <taxon>Cercophora</taxon>
    </lineage>
</organism>
<evidence type="ECO:0000313" key="2">
    <source>
        <dbReference type="EMBL" id="KAK0648242.1"/>
    </source>
</evidence>
<feature type="compositionally biased region" description="Basic and acidic residues" evidence="1">
    <location>
        <begin position="14"/>
        <end position="24"/>
    </location>
</feature>
<feature type="compositionally biased region" description="Gly residues" evidence="1">
    <location>
        <begin position="726"/>
        <end position="737"/>
    </location>
</feature>
<evidence type="ECO:0000256" key="1">
    <source>
        <dbReference type="SAM" id="MobiDB-lite"/>
    </source>
</evidence>
<keyword evidence="3" id="KW-1185">Reference proteome</keyword>
<feature type="region of interest" description="Disordered" evidence="1">
    <location>
        <begin position="815"/>
        <end position="865"/>
    </location>
</feature>
<feature type="compositionally biased region" description="Gly residues" evidence="1">
    <location>
        <begin position="763"/>
        <end position="802"/>
    </location>
</feature>
<comment type="caution">
    <text evidence="2">The sequence shown here is derived from an EMBL/GenBank/DDBJ whole genome shotgun (WGS) entry which is preliminary data.</text>
</comment>
<name>A0AA39Y8Y6_9PEZI</name>
<dbReference type="Proteomes" id="UP001174936">
    <property type="component" value="Unassembled WGS sequence"/>
</dbReference>
<feature type="compositionally biased region" description="Gly residues" evidence="1">
    <location>
        <begin position="815"/>
        <end position="839"/>
    </location>
</feature>
<reference evidence="2" key="1">
    <citation type="submission" date="2023-06" db="EMBL/GenBank/DDBJ databases">
        <title>Genome-scale phylogeny and comparative genomics of the fungal order Sordariales.</title>
        <authorList>
            <consortium name="Lawrence Berkeley National Laboratory"/>
            <person name="Hensen N."/>
            <person name="Bonometti L."/>
            <person name="Westerberg I."/>
            <person name="Brannstrom I.O."/>
            <person name="Guillou S."/>
            <person name="Cros-Aarteil S."/>
            <person name="Calhoun S."/>
            <person name="Haridas S."/>
            <person name="Kuo A."/>
            <person name="Mondo S."/>
            <person name="Pangilinan J."/>
            <person name="Riley R."/>
            <person name="Labutti K."/>
            <person name="Andreopoulos B."/>
            <person name="Lipzen A."/>
            <person name="Chen C."/>
            <person name="Yanf M."/>
            <person name="Daum C."/>
            <person name="Ng V."/>
            <person name="Clum A."/>
            <person name="Steindorff A."/>
            <person name="Ohm R."/>
            <person name="Martin F."/>
            <person name="Silar P."/>
            <person name="Natvig D."/>
            <person name="Lalanne C."/>
            <person name="Gautier V."/>
            <person name="Ament-Velasquez S.L."/>
            <person name="Kruys A."/>
            <person name="Hutchinson M.I."/>
            <person name="Powell A.J."/>
            <person name="Barry K."/>
            <person name="Miller A.N."/>
            <person name="Grigoriev I.V."/>
            <person name="Debuchy R."/>
            <person name="Gladieux P."/>
            <person name="Thoren M.H."/>
            <person name="Johannesson H."/>
        </authorList>
    </citation>
    <scope>NUCLEOTIDE SEQUENCE</scope>
    <source>
        <strain evidence="2">SMH2532-1</strain>
    </source>
</reference>